<dbReference type="InterPro" id="IPR011335">
    <property type="entry name" value="Restrct_endonuc-II-like"/>
</dbReference>
<comment type="catalytic activity">
    <reaction evidence="12">
        <text>Couples ATP hydrolysis with the unwinding of duplex DNA by translocating in the 3'-5' direction.</text>
        <dbReference type="EC" id="5.6.2.4"/>
    </reaction>
</comment>
<keyword evidence="4" id="KW-0227">DNA damage</keyword>
<keyword evidence="10" id="KW-0234">DNA repair</keyword>
<sequence length="970" mass="109278">MEPFYTAMRSEKSTFETLYRALNPRQREAVDAIEGPVIVIAGPGTGKTQVLTLRIANILKRTDVGPEGILALTFTNSGVAAMRARLAEIIGSAAYRVNIYTFHGFANAVIQRFPEYFPRIIGSHTADRIDSLRLVERAVLARRLKAIKPFGNPLYYVSSVVKAIETLKRENMSPSAFAALLRTVDRAANPKKYERNRELALVYRAYEEALKRERLYDYGDMIMELVRVLVAERELLLTLEEEYQYILADEHQDANQAQNTILELLGSFHDEPNLFIVGDEKQAIYQFQGASLHNFLYFTARFPNAKIIELSENYRSTQNILDAAHSLALSAKERLSHVRLKAQKQRRQKESVILAPVPRSGDEPDYVASEVEKLIGKGTNPGDIAMLYRENSDMPPFAAALAARGIPSVIGSETDVLKTPALAELLILMRGAVHMDDDRKLAELLCLPLTGIPAHLRYMLLARAAETHMSLYLVLARATEPPACAFSRRLSHLNAVSLTRMLPASIDFLVNESGYREEVIAGDDPTGTIQKLGDFFAEVKRYSARHPDHKLADFLDYLSALETHGLSIPERAEGRGGVRLMTAHGSKGLEFDYVFIVRAFHGHFGGRRVRERFDLPMRGSALREEIGVDDERRLFYVALTRSRRRVTVSYSVSDDNGGTLLPSQFISEIDSRLVKLASIPEKKVPQALTSVSYQIAAPRPVPDAEYLKALFFERGFSVTHLNNYLACPWKYFFVNLLRIPEAKSKHLIYGSAMHAALKELYDRGSRGERVSAARIIRIFEENIARAPLSPLEREEALGKGKRSLSGYIAQHRAGLPKDIRIEYAIHGVPFPLEGESHVVRLNGILDRITFVSDGVLVSDYKTGAHKSRNEIVGKTKRADGNYWRQLVFYKLLLDEQGTFKMREGEIAFVEPDEKGRYRTERFSVTPEDVSLLTRTMQEVLRAIASLSFWDQTCSDPDCEYCRLAKVIKKS</sequence>
<reference evidence="18 19" key="1">
    <citation type="journal article" date="2016" name="Nat. Commun.">
        <title>Thousands of microbial genomes shed light on interconnected biogeochemical processes in an aquifer system.</title>
        <authorList>
            <person name="Anantharaman K."/>
            <person name="Brown C.T."/>
            <person name="Hug L.A."/>
            <person name="Sharon I."/>
            <person name="Castelle C.J."/>
            <person name="Probst A.J."/>
            <person name="Thomas B.C."/>
            <person name="Singh A."/>
            <person name="Wilkins M.J."/>
            <person name="Karaoz U."/>
            <person name="Brodie E.L."/>
            <person name="Williams K.H."/>
            <person name="Hubbard S.S."/>
            <person name="Banfield J.F."/>
        </authorList>
    </citation>
    <scope>NUCLEOTIDE SEQUENCE [LARGE SCALE GENOMIC DNA]</scope>
</reference>
<evidence type="ECO:0000313" key="19">
    <source>
        <dbReference type="Proteomes" id="UP000177090"/>
    </source>
</evidence>
<evidence type="ECO:0000256" key="9">
    <source>
        <dbReference type="ARBA" id="ARBA00023125"/>
    </source>
</evidence>
<dbReference type="InterPro" id="IPR000212">
    <property type="entry name" value="DNA_helicase_UvrD/REP"/>
</dbReference>
<dbReference type="SUPFAM" id="SSF52540">
    <property type="entry name" value="P-loop containing nucleoside triphosphate hydrolases"/>
    <property type="match status" value="1"/>
</dbReference>
<proteinExistence type="inferred from homology"/>
<dbReference type="InterPro" id="IPR013986">
    <property type="entry name" value="DExx_box_DNA_helicase_dom_sf"/>
</dbReference>
<dbReference type="Gene3D" id="3.90.320.10">
    <property type="match status" value="1"/>
</dbReference>
<dbReference type="InterPro" id="IPR014016">
    <property type="entry name" value="UvrD-like_ATP-bd"/>
</dbReference>
<dbReference type="PANTHER" id="PTHR11070:SF2">
    <property type="entry name" value="ATP-DEPENDENT DNA HELICASE SRS2"/>
    <property type="match status" value="1"/>
</dbReference>
<feature type="domain" description="UvrD-like helicase ATP-binding" evidence="16">
    <location>
        <begin position="20"/>
        <end position="317"/>
    </location>
</feature>
<dbReference type="GO" id="GO:0004527">
    <property type="term" value="F:exonuclease activity"/>
    <property type="evidence" value="ECO:0007669"/>
    <property type="project" value="UniProtKB-KW"/>
</dbReference>
<dbReference type="Proteomes" id="UP000177090">
    <property type="component" value="Unassembled WGS sequence"/>
</dbReference>
<evidence type="ECO:0000256" key="14">
    <source>
        <dbReference type="ARBA" id="ARBA00048988"/>
    </source>
</evidence>
<evidence type="ECO:0000256" key="12">
    <source>
        <dbReference type="ARBA" id="ARBA00034617"/>
    </source>
</evidence>
<keyword evidence="11" id="KW-0413">Isomerase</keyword>
<dbReference type="PANTHER" id="PTHR11070">
    <property type="entry name" value="UVRD / RECB / PCRA DNA HELICASE FAMILY MEMBER"/>
    <property type="match status" value="1"/>
</dbReference>
<protein>
    <recommendedName>
        <fullName evidence="13">DNA 3'-5' helicase</fullName>
        <ecNumber evidence="13">5.6.2.4</ecNumber>
    </recommendedName>
</protein>
<dbReference type="AlphaFoldDB" id="A0A1G2QJ79"/>
<feature type="domain" description="UvrD-like helicase C-terminal" evidence="17">
    <location>
        <begin position="318"/>
        <end position="588"/>
    </location>
</feature>
<dbReference type="EC" id="5.6.2.4" evidence="13"/>
<dbReference type="CDD" id="cd17932">
    <property type="entry name" value="DEXQc_UvrD"/>
    <property type="match status" value="1"/>
</dbReference>
<dbReference type="PROSITE" id="PS51217">
    <property type="entry name" value="UVRD_HELICASE_CTER"/>
    <property type="match status" value="1"/>
</dbReference>
<dbReference type="GO" id="GO:0003677">
    <property type="term" value="F:DNA binding"/>
    <property type="evidence" value="ECO:0007669"/>
    <property type="project" value="UniProtKB-KW"/>
</dbReference>
<dbReference type="Gene3D" id="1.10.10.160">
    <property type="match status" value="1"/>
</dbReference>
<evidence type="ECO:0000256" key="10">
    <source>
        <dbReference type="ARBA" id="ARBA00023204"/>
    </source>
</evidence>
<comment type="similarity">
    <text evidence="1">Belongs to the helicase family. UvrD subfamily.</text>
</comment>
<dbReference type="Pfam" id="PF00580">
    <property type="entry name" value="UvrD-helicase"/>
    <property type="match status" value="1"/>
</dbReference>
<name>A0A1G2QJ79_9BACT</name>
<keyword evidence="8 15" id="KW-0067">ATP-binding</keyword>
<dbReference type="InterPro" id="IPR027417">
    <property type="entry name" value="P-loop_NTPase"/>
</dbReference>
<evidence type="ECO:0000256" key="1">
    <source>
        <dbReference type="ARBA" id="ARBA00009922"/>
    </source>
</evidence>
<keyword evidence="6 15" id="KW-0347">Helicase</keyword>
<dbReference type="Gene3D" id="1.10.486.10">
    <property type="entry name" value="PCRA, domain 4"/>
    <property type="match status" value="1"/>
</dbReference>
<dbReference type="PROSITE" id="PS51198">
    <property type="entry name" value="UVRD_HELICASE_ATP_BIND"/>
    <property type="match status" value="1"/>
</dbReference>
<keyword evidence="7" id="KW-0269">Exonuclease</keyword>
<evidence type="ECO:0000256" key="4">
    <source>
        <dbReference type="ARBA" id="ARBA00022763"/>
    </source>
</evidence>
<dbReference type="Gene3D" id="3.40.50.300">
    <property type="entry name" value="P-loop containing nucleotide triphosphate hydrolases"/>
    <property type="match status" value="2"/>
</dbReference>
<dbReference type="Pfam" id="PF12705">
    <property type="entry name" value="PDDEXK_1"/>
    <property type="match status" value="1"/>
</dbReference>
<keyword evidence="3 15" id="KW-0547">Nucleotide-binding</keyword>
<evidence type="ECO:0000256" key="5">
    <source>
        <dbReference type="ARBA" id="ARBA00022801"/>
    </source>
</evidence>
<evidence type="ECO:0000256" key="6">
    <source>
        <dbReference type="ARBA" id="ARBA00022806"/>
    </source>
</evidence>
<evidence type="ECO:0000256" key="11">
    <source>
        <dbReference type="ARBA" id="ARBA00023235"/>
    </source>
</evidence>
<dbReference type="GO" id="GO:0005524">
    <property type="term" value="F:ATP binding"/>
    <property type="evidence" value="ECO:0007669"/>
    <property type="project" value="UniProtKB-UniRule"/>
</dbReference>
<evidence type="ECO:0000256" key="15">
    <source>
        <dbReference type="PROSITE-ProRule" id="PRU00560"/>
    </source>
</evidence>
<evidence type="ECO:0000256" key="3">
    <source>
        <dbReference type="ARBA" id="ARBA00022741"/>
    </source>
</evidence>
<evidence type="ECO:0000256" key="13">
    <source>
        <dbReference type="ARBA" id="ARBA00034808"/>
    </source>
</evidence>
<keyword evidence="5 15" id="KW-0378">Hydrolase</keyword>
<comment type="caution">
    <text evidence="18">The sequence shown here is derived from an EMBL/GenBank/DDBJ whole genome shotgun (WGS) entry which is preliminary data.</text>
</comment>
<evidence type="ECO:0000256" key="8">
    <source>
        <dbReference type="ARBA" id="ARBA00022840"/>
    </source>
</evidence>
<keyword evidence="9" id="KW-0238">DNA-binding</keyword>
<dbReference type="EMBL" id="MHTL01000012">
    <property type="protein sequence ID" value="OHA60508.1"/>
    <property type="molecule type" value="Genomic_DNA"/>
</dbReference>
<evidence type="ECO:0000259" key="16">
    <source>
        <dbReference type="PROSITE" id="PS51198"/>
    </source>
</evidence>
<keyword evidence="2" id="KW-0540">Nuclease</keyword>
<dbReference type="InterPro" id="IPR014017">
    <property type="entry name" value="DNA_helicase_UvrD-like_C"/>
</dbReference>
<evidence type="ECO:0000259" key="17">
    <source>
        <dbReference type="PROSITE" id="PS51217"/>
    </source>
</evidence>
<dbReference type="GO" id="GO:0000725">
    <property type="term" value="P:recombinational repair"/>
    <property type="evidence" value="ECO:0007669"/>
    <property type="project" value="TreeGrafter"/>
</dbReference>
<dbReference type="Pfam" id="PF13361">
    <property type="entry name" value="UvrD_C"/>
    <property type="match status" value="1"/>
</dbReference>
<accession>A0A1G2QJ79</accession>
<comment type="catalytic activity">
    <reaction evidence="14">
        <text>ATP + H2O = ADP + phosphate + H(+)</text>
        <dbReference type="Rhea" id="RHEA:13065"/>
        <dbReference type="ChEBI" id="CHEBI:15377"/>
        <dbReference type="ChEBI" id="CHEBI:15378"/>
        <dbReference type="ChEBI" id="CHEBI:30616"/>
        <dbReference type="ChEBI" id="CHEBI:43474"/>
        <dbReference type="ChEBI" id="CHEBI:456216"/>
        <dbReference type="EC" id="5.6.2.4"/>
    </reaction>
</comment>
<evidence type="ECO:0000256" key="7">
    <source>
        <dbReference type="ARBA" id="ARBA00022839"/>
    </source>
</evidence>
<dbReference type="GO" id="GO:0043138">
    <property type="term" value="F:3'-5' DNA helicase activity"/>
    <property type="evidence" value="ECO:0007669"/>
    <property type="project" value="UniProtKB-EC"/>
</dbReference>
<dbReference type="STRING" id="1802440.A2569_01895"/>
<dbReference type="SUPFAM" id="SSF52980">
    <property type="entry name" value="Restriction endonuclease-like"/>
    <property type="match status" value="1"/>
</dbReference>
<evidence type="ECO:0000313" key="18">
    <source>
        <dbReference type="EMBL" id="OHA60508.1"/>
    </source>
</evidence>
<gene>
    <name evidence="18" type="ORF">A2569_01895</name>
</gene>
<feature type="binding site" evidence="15">
    <location>
        <begin position="41"/>
        <end position="48"/>
    </location>
    <ligand>
        <name>ATP</name>
        <dbReference type="ChEBI" id="CHEBI:30616"/>
    </ligand>
</feature>
<organism evidence="18 19">
    <name type="scientific">Candidatus Vogelbacteria bacterium RIFOXYD1_FULL_51_18</name>
    <dbReference type="NCBI Taxonomy" id="1802440"/>
    <lineage>
        <taxon>Bacteria</taxon>
        <taxon>Candidatus Vogeliibacteriota</taxon>
    </lineage>
</organism>
<evidence type="ECO:0000256" key="2">
    <source>
        <dbReference type="ARBA" id="ARBA00022722"/>
    </source>
</evidence>
<dbReference type="InterPro" id="IPR038726">
    <property type="entry name" value="PDDEXK_AddAB-type"/>
</dbReference>
<dbReference type="InterPro" id="IPR011604">
    <property type="entry name" value="PDDEXK-like_dom_sf"/>
</dbReference>